<comment type="caution">
    <text evidence="1">The sequence shown here is derived from an EMBL/GenBank/DDBJ whole genome shotgun (WGS) entry which is preliminary data.</text>
</comment>
<dbReference type="PANTHER" id="PTHR47890">
    <property type="entry name" value="LD24308P"/>
    <property type="match status" value="1"/>
</dbReference>
<dbReference type="InterPro" id="IPR032062">
    <property type="entry name" value="DUF4803"/>
</dbReference>
<evidence type="ECO:0000313" key="2">
    <source>
        <dbReference type="Proteomes" id="UP000826195"/>
    </source>
</evidence>
<dbReference type="AlphaFoldDB" id="A0AAV7IMJ6"/>
<evidence type="ECO:0000313" key="1">
    <source>
        <dbReference type="EMBL" id="KAH0555029.1"/>
    </source>
</evidence>
<reference evidence="1 2" key="1">
    <citation type="journal article" date="2021" name="J. Hered.">
        <title>A chromosome-level genome assembly of the parasitoid wasp, Cotesia glomerata (Hymenoptera: Braconidae).</title>
        <authorList>
            <person name="Pinto B.J."/>
            <person name="Weis J.J."/>
            <person name="Gamble T."/>
            <person name="Ode P.J."/>
            <person name="Paul R."/>
            <person name="Zaspel J.M."/>
        </authorList>
    </citation>
    <scope>NUCLEOTIDE SEQUENCE [LARGE SCALE GENOMIC DNA]</scope>
    <source>
        <strain evidence="1">CgM1</strain>
    </source>
</reference>
<accession>A0AAV7IMJ6</accession>
<sequence length="413" mass="46809">MSKMFLLVGNNSFSFTDLFSNIYISTSQLKGNDSCLRSCVNINTVEKLDCVKQENSENSNGTQSLKITEYCSAKPCHGRIHKCFVKNSQEFCELPPVGGRRYRWLLRHPTEDMRKNCPGRVVNIMTKNTCSDCFCQCSEEGAESTATRTVSFLPQYADVKNNMVVSDVKLIKEDNVVQIKIEQAKLLPQGKLDEKTRAWVPVDILIYQQNVSEGAFWASRNNSRVPLVKDVDYTFLNHEKRRLNLDDVLVDKDWVITGARFRNSEDGGRTSAIQLEVFKTKYDYQTGLLSSVEEEQHVAVVANNITQSQNSHYHTKRSAKRVVKRRDPAGNFTTELISLPNQYLEFRLAQMMNFNESVVPFLDARPAAEKSVVPYSGIGIVYRSSRTLSGTPGVISLRLFGIDHSKLDKITFV</sequence>
<dbReference type="Pfam" id="PF16061">
    <property type="entry name" value="DUF4803"/>
    <property type="match status" value="1"/>
</dbReference>
<protein>
    <submittedName>
        <fullName evidence="1">Uncharacterized protein</fullName>
    </submittedName>
</protein>
<dbReference type="PANTHER" id="PTHR47890:SF1">
    <property type="entry name" value="LD24308P"/>
    <property type="match status" value="1"/>
</dbReference>
<keyword evidence="2" id="KW-1185">Reference proteome</keyword>
<dbReference type="Proteomes" id="UP000826195">
    <property type="component" value="Unassembled WGS sequence"/>
</dbReference>
<organism evidence="1 2">
    <name type="scientific">Cotesia glomerata</name>
    <name type="common">Lepidopteran parasitic wasp</name>
    <name type="synonym">Apanteles glomeratus</name>
    <dbReference type="NCBI Taxonomy" id="32391"/>
    <lineage>
        <taxon>Eukaryota</taxon>
        <taxon>Metazoa</taxon>
        <taxon>Ecdysozoa</taxon>
        <taxon>Arthropoda</taxon>
        <taxon>Hexapoda</taxon>
        <taxon>Insecta</taxon>
        <taxon>Pterygota</taxon>
        <taxon>Neoptera</taxon>
        <taxon>Endopterygota</taxon>
        <taxon>Hymenoptera</taxon>
        <taxon>Apocrita</taxon>
        <taxon>Ichneumonoidea</taxon>
        <taxon>Braconidae</taxon>
        <taxon>Microgastrinae</taxon>
        <taxon>Cotesia</taxon>
    </lineage>
</organism>
<dbReference type="EMBL" id="JAHXZJ010001119">
    <property type="protein sequence ID" value="KAH0555029.1"/>
    <property type="molecule type" value="Genomic_DNA"/>
</dbReference>
<gene>
    <name evidence="1" type="ORF">KQX54_014793</name>
</gene>
<proteinExistence type="predicted"/>
<name>A0AAV7IMJ6_COTGL</name>